<evidence type="ECO:0000256" key="4">
    <source>
        <dbReference type="ARBA" id="ARBA00022598"/>
    </source>
</evidence>
<dbReference type="GO" id="GO:0005524">
    <property type="term" value="F:ATP binding"/>
    <property type="evidence" value="ECO:0007669"/>
    <property type="project" value="UniProtKB-KW"/>
</dbReference>
<keyword evidence="9" id="KW-0812">Transmembrane</keyword>
<dbReference type="GO" id="GO:0005737">
    <property type="term" value="C:cytoplasm"/>
    <property type="evidence" value="ECO:0007669"/>
    <property type="project" value="TreeGrafter"/>
</dbReference>
<comment type="pathway">
    <text evidence="1">Amino-acid biosynthesis; L-arginine biosynthesis; L-arginine from L-ornithine and carbamoyl phosphate: step 2/3.</text>
</comment>
<dbReference type="FunFam" id="3.40.50.620:FF:000019">
    <property type="entry name" value="Argininosuccinate synthase"/>
    <property type="match status" value="1"/>
</dbReference>
<evidence type="ECO:0000256" key="9">
    <source>
        <dbReference type="SAM" id="Phobius"/>
    </source>
</evidence>
<evidence type="ECO:0000256" key="2">
    <source>
        <dbReference type="ARBA" id="ARBA00012286"/>
    </source>
</evidence>
<dbReference type="InterPro" id="IPR048267">
    <property type="entry name" value="Arginosuc_syn_N"/>
</dbReference>
<proteinExistence type="predicted"/>
<evidence type="ECO:0000313" key="11">
    <source>
        <dbReference type="EMBL" id="KAG5456983.1"/>
    </source>
</evidence>
<dbReference type="SUPFAM" id="SSF52402">
    <property type="entry name" value="Adenine nucleotide alpha hydrolases-like"/>
    <property type="match status" value="1"/>
</dbReference>
<evidence type="ECO:0000313" key="12">
    <source>
        <dbReference type="Proteomes" id="UP000673691"/>
    </source>
</evidence>
<dbReference type="Pfam" id="PF00764">
    <property type="entry name" value="Arginosuc_synth"/>
    <property type="match status" value="1"/>
</dbReference>
<evidence type="ECO:0000256" key="3">
    <source>
        <dbReference type="ARBA" id="ARBA00022571"/>
    </source>
</evidence>
<gene>
    <name evidence="11" type="ORF">BJ554DRAFT_3120</name>
</gene>
<dbReference type="OrthoDB" id="1688907at2759"/>
<dbReference type="Gene3D" id="3.40.50.620">
    <property type="entry name" value="HUPs"/>
    <property type="match status" value="1"/>
</dbReference>
<keyword evidence="6" id="KW-0547">Nucleotide-binding</keyword>
<evidence type="ECO:0000259" key="10">
    <source>
        <dbReference type="Pfam" id="PF00764"/>
    </source>
</evidence>
<keyword evidence="12" id="KW-1185">Reference proteome</keyword>
<dbReference type="PANTHER" id="PTHR11587">
    <property type="entry name" value="ARGININOSUCCINATE SYNTHASE"/>
    <property type="match status" value="1"/>
</dbReference>
<protein>
    <recommendedName>
        <fullName evidence="2">argininosuccinate synthase</fullName>
        <ecNumber evidence="2">6.3.4.5</ecNumber>
    </recommendedName>
    <alternativeName>
        <fullName evidence="8">Citrulline--aspartate ligase</fullName>
    </alternativeName>
</protein>
<organism evidence="11 12">
    <name type="scientific">Olpidium bornovanus</name>
    <dbReference type="NCBI Taxonomy" id="278681"/>
    <lineage>
        <taxon>Eukaryota</taxon>
        <taxon>Fungi</taxon>
        <taxon>Fungi incertae sedis</taxon>
        <taxon>Olpidiomycota</taxon>
        <taxon>Olpidiomycotina</taxon>
        <taxon>Olpidiomycetes</taxon>
        <taxon>Olpidiales</taxon>
        <taxon>Olpidiaceae</taxon>
        <taxon>Olpidium</taxon>
    </lineage>
</organism>
<dbReference type="PROSITE" id="PS00565">
    <property type="entry name" value="ARGININOSUCCIN_SYN_2"/>
    <property type="match status" value="1"/>
</dbReference>
<dbReference type="GO" id="GO:0004055">
    <property type="term" value="F:argininosuccinate synthase activity"/>
    <property type="evidence" value="ECO:0007669"/>
    <property type="project" value="UniProtKB-EC"/>
</dbReference>
<feature type="transmembrane region" description="Helical" evidence="9">
    <location>
        <begin position="12"/>
        <end position="31"/>
    </location>
</feature>
<dbReference type="GO" id="GO:0006526">
    <property type="term" value="P:L-arginine biosynthetic process"/>
    <property type="evidence" value="ECO:0007669"/>
    <property type="project" value="UniProtKB-KW"/>
</dbReference>
<evidence type="ECO:0000256" key="6">
    <source>
        <dbReference type="ARBA" id="ARBA00022741"/>
    </source>
</evidence>
<name>A0A8H8DG36_9FUNG</name>
<keyword evidence="7" id="KW-0067">ATP-binding</keyword>
<evidence type="ECO:0000256" key="1">
    <source>
        <dbReference type="ARBA" id="ARBA00004967"/>
    </source>
</evidence>
<dbReference type="InterPro" id="IPR018223">
    <property type="entry name" value="Arginosuc_synth_CS"/>
</dbReference>
<keyword evidence="5" id="KW-0028">Amino-acid biosynthesis</keyword>
<feature type="non-terminal residue" evidence="11">
    <location>
        <position position="158"/>
    </location>
</feature>
<keyword evidence="9" id="KW-1133">Transmembrane helix</keyword>
<reference evidence="11 12" key="1">
    <citation type="journal article" name="Sci. Rep.">
        <title>Genome-scale phylogenetic analyses confirm Olpidium as the closest living zoosporic fungus to the non-flagellated, terrestrial fungi.</title>
        <authorList>
            <person name="Chang Y."/>
            <person name="Rochon D."/>
            <person name="Sekimoto S."/>
            <person name="Wang Y."/>
            <person name="Chovatia M."/>
            <person name="Sandor L."/>
            <person name="Salamov A."/>
            <person name="Grigoriev I.V."/>
            <person name="Stajich J.E."/>
            <person name="Spatafora J.W."/>
        </authorList>
    </citation>
    <scope>NUCLEOTIDE SEQUENCE [LARGE SCALE GENOMIC DNA]</scope>
    <source>
        <strain evidence="11">S191</strain>
    </source>
</reference>
<dbReference type="InterPro" id="IPR001518">
    <property type="entry name" value="Arginosuc_synth"/>
</dbReference>
<evidence type="ECO:0000256" key="8">
    <source>
        <dbReference type="ARBA" id="ARBA00029916"/>
    </source>
</evidence>
<dbReference type="InterPro" id="IPR014729">
    <property type="entry name" value="Rossmann-like_a/b/a_fold"/>
</dbReference>
<feature type="transmembrane region" description="Helical" evidence="9">
    <location>
        <begin position="76"/>
        <end position="98"/>
    </location>
</feature>
<comment type="caution">
    <text evidence="11">The sequence shown here is derived from an EMBL/GenBank/DDBJ whole genome shotgun (WGS) entry which is preliminary data.</text>
</comment>
<dbReference type="GO" id="GO:0000053">
    <property type="term" value="P:argininosuccinate metabolic process"/>
    <property type="evidence" value="ECO:0007669"/>
    <property type="project" value="TreeGrafter"/>
</dbReference>
<dbReference type="EMBL" id="JAEFCI010010834">
    <property type="protein sequence ID" value="KAG5456983.1"/>
    <property type="molecule type" value="Genomic_DNA"/>
</dbReference>
<keyword evidence="4" id="KW-0436">Ligase</keyword>
<dbReference type="PROSITE" id="PS00564">
    <property type="entry name" value="ARGININOSUCCIN_SYN_1"/>
    <property type="match status" value="1"/>
</dbReference>
<dbReference type="PANTHER" id="PTHR11587:SF2">
    <property type="entry name" value="ARGININOSUCCINATE SYNTHASE"/>
    <property type="match status" value="1"/>
</dbReference>
<dbReference type="GO" id="GO:0000050">
    <property type="term" value="P:urea cycle"/>
    <property type="evidence" value="ECO:0007669"/>
    <property type="project" value="TreeGrafter"/>
</dbReference>
<dbReference type="AlphaFoldDB" id="A0A8H8DG36"/>
<keyword evidence="3" id="KW-0055">Arginine biosynthesis</keyword>
<keyword evidence="9" id="KW-0472">Membrane</keyword>
<dbReference type="Proteomes" id="UP000673691">
    <property type="component" value="Unassembled WGS sequence"/>
</dbReference>
<evidence type="ECO:0000256" key="7">
    <source>
        <dbReference type="ARBA" id="ARBA00022840"/>
    </source>
</evidence>
<feature type="domain" description="Arginosuccinate synthase-like N-terminal" evidence="10">
    <location>
        <begin position="12"/>
        <end position="148"/>
    </location>
</feature>
<accession>A0A8H8DG36</accession>
<evidence type="ECO:0000256" key="5">
    <source>
        <dbReference type="ARBA" id="ARBA00022605"/>
    </source>
</evidence>
<dbReference type="EC" id="6.3.4.5" evidence="2"/>
<sequence length="158" mass="17793">MTVEMTESGRPRVVLAYSGGLDTSCILAWLIDSGYDVLCYMANVGQEEDFEEARCKALRGGAKKVFVEVRELNFPLFGFLLCFRNVYLLGTALARPVIARRQVEIALRENCAFVAHGCTGKGNDQVRFELAYYALAPHIKVLAPWRDPEFFNTFRGRS</sequence>